<gene>
    <name evidence="2" type="ORF">FWK35_00004165</name>
</gene>
<dbReference type="InterPro" id="IPR036525">
    <property type="entry name" value="Tubulin/FtsZ_GTPase_sf"/>
</dbReference>
<evidence type="ECO:0000313" key="3">
    <source>
        <dbReference type="Proteomes" id="UP000478052"/>
    </source>
</evidence>
<organism evidence="2 3">
    <name type="scientific">Aphis craccivora</name>
    <name type="common">Cowpea aphid</name>
    <dbReference type="NCBI Taxonomy" id="307492"/>
    <lineage>
        <taxon>Eukaryota</taxon>
        <taxon>Metazoa</taxon>
        <taxon>Ecdysozoa</taxon>
        <taxon>Arthropoda</taxon>
        <taxon>Hexapoda</taxon>
        <taxon>Insecta</taxon>
        <taxon>Pterygota</taxon>
        <taxon>Neoptera</taxon>
        <taxon>Paraneoptera</taxon>
        <taxon>Hemiptera</taxon>
        <taxon>Sternorrhyncha</taxon>
        <taxon>Aphidomorpha</taxon>
        <taxon>Aphidoidea</taxon>
        <taxon>Aphididae</taxon>
        <taxon>Aphidini</taxon>
        <taxon>Aphis</taxon>
        <taxon>Aphis</taxon>
    </lineage>
</organism>
<reference evidence="2 3" key="1">
    <citation type="submission" date="2019-08" db="EMBL/GenBank/DDBJ databases">
        <title>Whole genome of Aphis craccivora.</title>
        <authorList>
            <person name="Voronova N.V."/>
            <person name="Shulinski R.S."/>
            <person name="Bandarenka Y.V."/>
            <person name="Zhorov D.G."/>
            <person name="Warner D."/>
        </authorList>
    </citation>
    <scope>NUCLEOTIDE SEQUENCE [LARGE SCALE GENOMIC DNA]</scope>
    <source>
        <strain evidence="2">180601</strain>
        <tissue evidence="2">Whole Body</tissue>
    </source>
</reference>
<name>A0A6G0ZDA4_APHCR</name>
<keyword evidence="3" id="KW-1185">Reference proteome</keyword>
<accession>A0A6G0ZDA4</accession>
<evidence type="ECO:0000313" key="2">
    <source>
        <dbReference type="EMBL" id="KAF0768943.1"/>
    </source>
</evidence>
<feature type="signal peptide" evidence="1">
    <location>
        <begin position="1"/>
        <end position="23"/>
    </location>
</feature>
<dbReference type="OrthoDB" id="1662883at2759"/>
<sequence>MCQNVILIQSRVVFFLQFWQVISEEHGIDYTGFYKGTSELQLERINVYYNEGSGKAFFDIIS</sequence>
<evidence type="ECO:0000256" key="1">
    <source>
        <dbReference type="SAM" id="SignalP"/>
    </source>
</evidence>
<dbReference type="AlphaFoldDB" id="A0A6G0ZDA4"/>
<comment type="caution">
    <text evidence="2">The sequence shown here is derived from an EMBL/GenBank/DDBJ whole genome shotgun (WGS) entry which is preliminary data.</text>
</comment>
<protein>
    <submittedName>
        <fullName evidence="2">Tubulin beta chain</fullName>
    </submittedName>
</protein>
<dbReference type="Proteomes" id="UP000478052">
    <property type="component" value="Unassembled WGS sequence"/>
</dbReference>
<keyword evidence="1" id="KW-0732">Signal</keyword>
<proteinExistence type="predicted"/>
<dbReference type="EMBL" id="VUJU01000671">
    <property type="protein sequence ID" value="KAF0768943.1"/>
    <property type="molecule type" value="Genomic_DNA"/>
</dbReference>
<dbReference type="Gene3D" id="3.40.50.1440">
    <property type="entry name" value="Tubulin/FtsZ, GTPase domain"/>
    <property type="match status" value="1"/>
</dbReference>
<feature type="chain" id="PRO_5026022910" evidence="1">
    <location>
        <begin position="24"/>
        <end position="62"/>
    </location>
</feature>